<reference evidence="2" key="1">
    <citation type="submission" date="2019-03" db="EMBL/GenBank/DDBJ databases">
        <title>Single cell metagenomics reveals metabolic interactions within the superorganism composed of flagellate Streblomastix strix and complex community of Bacteroidetes bacteria on its surface.</title>
        <authorList>
            <person name="Treitli S.C."/>
            <person name="Kolisko M."/>
            <person name="Husnik F."/>
            <person name="Keeling P."/>
            <person name="Hampl V."/>
        </authorList>
    </citation>
    <scope>NUCLEOTIDE SEQUENCE</scope>
    <source>
        <strain evidence="2">STM</strain>
    </source>
</reference>
<keyword evidence="1" id="KW-1133">Transmembrane helix</keyword>
<organism evidence="2">
    <name type="scientific">termite gut metagenome</name>
    <dbReference type="NCBI Taxonomy" id="433724"/>
    <lineage>
        <taxon>unclassified sequences</taxon>
        <taxon>metagenomes</taxon>
        <taxon>organismal metagenomes</taxon>
    </lineage>
</organism>
<comment type="caution">
    <text evidence="2">The sequence shown here is derived from an EMBL/GenBank/DDBJ whole genome shotgun (WGS) entry which is preliminary data.</text>
</comment>
<evidence type="ECO:0000313" key="2">
    <source>
        <dbReference type="EMBL" id="KAA6330741.1"/>
    </source>
</evidence>
<keyword evidence="1" id="KW-0472">Membrane</keyword>
<sequence>MKEEENVFNKAGKDNHFVVPDHYFENFTSQMMERLSDIQREPVGLKKPARWDTVKPWIYMAAMFIGAALIIRVLSFEGSPSSNENINTVTHTDVTNASDNASDVYIDEMLDMSMMDDYLLYVYLTDVKVEY</sequence>
<protein>
    <submittedName>
        <fullName evidence="2">Uncharacterized protein</fullName>
    </submittedName>
</protein>
<dbReference type="EMBL" id="SNRY01001464">
    <property type="protein sequence ID" value="KAA6330741.1"/>
    <property type="molecule type" value="Genomic_DNA"/>
</dbReference>
<name>A0A5J4RCZ3_9ZZZZ</name>
<feature type="transmembrane region" description="Helical" evidence="1">
    <location>
        <begin position="57"/>
        <end position="74"/>
    </location>
</feature>
<dbReference type="AlphaFoldDB" id="A0A5J4RCZ3"/>
<proteinExistence type="predicted"/>
<evidence type="ECO:0000256" key="1">
    <source>
        <dbReference type="SAM" id="Phobius"/>
    </source>
</evidence>
<gene>
    <name evidence="2" type="ORF">EZS27_020594</name>
</gene>
<keyword evidence="1" id="KW-0812">Transmembrane</keyword>
<accession>A0A5J4RCZ3</accession>